<feature type="non-terminal residue" evidence="1">
    <location>
        <position position="1"/>
    </location>
</feature>
<protein>
    <submittedName>
        <fullName evidence="1">Uncharacterized protein</fullName>
    </submittedName>
</protein>
<keyword evidence="2" id="KW-1185">Reference proteome</keyword>
<dbReference type="EMBL" id="BDIP01000543">
    <property type="protein sequence ID" value="GIQ81953.1"/>
    <property type="molecule type" value="Genomic_DNA"/>
</dbReference>
<name>A0A9K3CT79_9EUKA</name>
<comment type="caution">
    <text evidence="1">The sequence shown here is derived from an EMBL/GenBank/DDBJ whole genome shotgun (WGS) entry which is preliminary data.</text>
</comment>
<dbReference type="Proteomes" id="UP000265618">
    <property type="component" value="Unassembled WGS sequence"/>
</dbReference>
<organism evidence="1 2">
    <name type="scientific">Kipferlia bialata</name>
    <dbReference type="NCBI Taxonomy" id="797122"/>
    <lineage>
        <taxon>Eukaryota</taxon>
        <taxon>Metamonada</taxon>
        <taxon>Carpediemonas-like organisms</taxon>
        <taxon>Kipferlia</taxon>
    </lineage>
</organism>
<reference evidence="1 2" key="1">
    <citation type="journal article" date="2018" name="PLoS ONE">
        <title>The draft genome of Kipferlia bialata reveals reductive genome evolution in fornicate parasites.</title>
        <authorList>
            <person name="Tanifuji G."/>
            <person name="Takabayashi S."/>
            <person name="Kume K."/>
            <person name="Takagi M."/>
            <person name="Nakayama T."/>
            <person name="Kamikawa R."/>
            <person name="Inagaki Y."/>
            <person name="Hashimoto T."/>
        </authorList>
    </citation>
    <scope>NUCLEOTIDE SEQUENCE [LARGE SCALE GENOMIC DNA]</scope>
    <source>
        <strain evidence="1">NY0173</strain>
    </source>
</reference>
<evidence type="ECO:0000313" key="2">
    <source>
        <dbReference type="Proteomes" id="UP000265618"/>
    </source>
</evidence>
<sequence>NGTSDLLEEDLLYELSVYEKDKYRYVRVLGVALLGGEEHAEKVLAANIPGDPVASCARMLQTIIVNDMVNFGIVRECLQSNKGLYLYLLLAQLCPLGMALCPALCLLAMPFLPGCDEQVGMGICRTLLQFAMSQTPSPPSPQGEEAPAQTSASTLFSSVICYCLYAGQRLNQPGLCLSLVSCTGTGLFLAQAAITSSRAPSPSQTNRDMEQEQFGSVCLAVAEGLGATYANNEVASVHVPVCVYETLSILLGACDPVSRIRTYNALVTLYNQTEGALAGHHHLVALLQKLSILTRQ</sequence>
<gene>
    <name evidence="1" type="ORF">KIPB_003005</name>
</gene>
<accession>A0A9K3CT79</accession>
<dbReference type="AlphaFoldDB" id="A0A9K3CT79"/>
<evidence type="ECO:0000313" key="1">
    <source>
        <dbReference type="EMBL" id="GIQ81953.1"/>
    </source>
</evidence>
<proteinExistence type="predicted"/>